<comment type="caution">
    <text evidence="2">The sequence shown here is derived from an EMBL/GenBank/DDBJ whole genome shotgun (WGS) entry which is preliminary data.</text>
</comment>
<sequence>MDVVFEEMRALHKNETWEVVDLPSEKKSIGCKWVFIIKYKANGFIERYKTRLAKGHTQTLSIDYQETFALVAKMNSVRIFLSLAVVTRSSAEVEFRALA</sequence>
<organism evidence="2 3">
    <name type="scientific">Vitis vinifera</name>
    <name type="common">Grape</name>
    <dbReference type="NCBI Taxonomy" id="29760"/>
    <lineage>
        <taxon>Eukaryota</taxon>
        <taxon>Viridiplantae</taxon>
        <taxon>Streptophyta</taxon>
        <taxon>Embryophyta</taxon>
        <taxon>Tracheophyta</taxon>
        <taxon>Spermatophyta</taxon>
        <taxon>Magnoliopsida</taxon>
        <taxon>eudicotyledons</taxon>
        <taxon>Gunneridae</taxon>
        <taxon>Pentapetalae</taxon>
        <taxon>rosids</taxon>
        <taxon>Vitales</taxon>
        <taxon>Vitaceae</taxon>
        <taxon>Viteae</taxon>
        <taxon>Vitis</taxon>
    </lineage>
</organism>
<dbReference type="AlphaFoldDB" id="A0A438DYP2"/>
<evidence type="ECO:0000313" key="2">
    <source>
        <dbReference type="EMBL" id="RVW40615.1"/>
    </source>
</evidence>
<reference evidence="2 3" key="1">
    <citation type="journal article" date="2018" name="PLoS Genet.">
        <title>Population sequencing reveals clonal diversity and ancestral inbreeding in the grapevine cultivar Chardonnay.</title>
        <authorList>
            <person name="Roach M.J."/>
            <person name="Johnson D.L."/>
            <person name="Bohlmann J."/>
            <person name="van Vuuren H.J."/>
            <person name="Jones S.J."/>
            <person name="Pretorius I.S."/>
            <person name="Schmidt S.A."/>
            <person name="Borneman A.R."/>
        </authorList>
    </citation>
    <scope>NUCLEOTIDE SEQUENCE [LARGE SCALE GENOMIC DNA]</scope>
    <source>
        <strain evidence="3">cv. Chardonnay</strain>
        <tissue evidence="2">Leaf</tissue>
    </source>
</reference>
<dbReference type="Pfam" id="PF07727">
    <property type="entry name" value="RVT_2"/>
    <property type="match status" value="1"/>
</dbReference>
<proteinExistence type="predicted"/>
<gene>
    <name evidence="2" type="primary">POLX_1365</name>
    <name evidence="2" type="ORF">CK203_079139</name>
</gene>
<feature type="domain" description="Reverse transcriptase Ty1/copia-type" evidence="1">
    <location>
        <begin position="14"/>
        <end position="87"/>
    </location>
</feature>
<dbReference type="Proteomes" id="UP000288805">
    <property type="component" value="Unassembled WGS sequence"/>
</dbReference>
<protein>
    <submittedName>
        <fullName evidence="2">Retrovirus-related Pol polyprotein from transposon TNT 1-94</fullName>
    </submittedName>
</protein>
<evidence type="ECO:0000313" key="3">
    <source>
        <dbReference type="Proteomes" id="UP000288805"/>
    </source>
</evidence>
<dbReference type="EMBL" id="QGNW01001456">
    <property type="protein sequence ID" value="RVW40615.1"/>
    <property type="molecule type" value="Genomic_DNA"/>
</dbReference>
<dbReference type="InterPro" id="IPR013103">
    <property type="entry name" value="RVT_2"/>
</dbReference>
<name>A0A438DYP2_VITVI</name>
<evidence type="ECO:0000259" key="1">
    <source>
        <dbReference type="Pfam" id="PF07727"/>
    </source>
</evidence>
<accession>A0A438DYP2</accession>